<evidence type="ECO:0000313" key="2">
    <source>
        <dbReference type="Proteomes" id="UP001634394"/>
    </source>
</evidence>
<sequence>MVETRKCKILTFRKKDDKSSLFIECCLSHEVDDRVAELTRKGLVEIPSSRSKDLAIRESQKIDIVLKGAITYIKEINRAYHCITYLTCCSHNYTSFPVRLVKEAGTVPHAIIEYESVNSGREILHQVHYTPERYHGSRVTFVPDTPRETS</sequence>
<dbReference type="EMBL" id="JBJQND010000007">
    <property type="protein sequence ID" value="KAL3870497.1"/>
    <property type="molecule type" value="Genomic_DNA"/>
</dbReference>
<dbReference type="AlphaFoldDB" id="A0ABD3W9C3"/>
<dbReference type="Proteomes" id="UP001634394">
    <property type="component" value="Unassembled WGS sequence"/>
</dbReference>
<evidence type="ECO:0000313" key="1">
    <source>
        <dbReference type="EMBL" id="KAL3870497.1"/>
    </source>
</evidence>
<protein>
    <submittedName>
        <fullName evidence="1">Uncharacterized protein</fullName>
    </submittedName>
</protein>
<proteinExistence type="predicted"/>
<gene>
    <name evidence="1" type="ORF">ACJMK2_038552</name>
</gene>
<comment type="caution">
    <text evidence="1">The sequence shown here is derived from an EMBL/GenBank/DDBJ whole genome shotgun (WGS) entry which is preliminary data.</text>
</comment>
<keyword evidence="2" id="KW-1185">Reference proteome</keyword>
<name>A0ABD3W9C3_SINWO</name>
<reference evidence="1 2" key="1">
    <citation type="submission" date="2024-11" db="EMBL/GenBank/DDBJ databases">
        <title>Chromosome-level genome assembly of the freshwater bivalve Anodonta woodiana.</title>
        <authorList>
            <person name="Chen X."/>
        </authorList>
    </citation>
    <scope>NUCLEOTIDE SEQUENCE [LARGE SCALE GENOMIC DNA]</scope>
    <source>
        <strain evidence="1">MN2024</strain>
        <tissue evidence="1">Gills</tissue>
    </source>
</reference>
<accession>A0ABD3W9C3</accession>
<organism evidence="1 2">
    <name type="scientific">Sinanodonta woodiana</name>
    <name type="common">Chinese pond mussel</name>
    <name type="synonym">Anodonta woodiana</name>
    <dbReference type="NCBI Taxonomy" id="1069815"/>
    <lineage>
        <taxon>Eukaryota</taxon>
        <taxon>Metazoa</taxon>
        <taxon>Spiralia</taxon>
        <taxon>Lophotrochozoa</taxon>
        <taxon>Mollusca</taxon>
        <taxon>Bivalvia</taxon>
        <taxon>Autobranchia</taxon>
        <taxon>Heteroconchia</taxon>
        <taxon>Palaeoheterodonta</taxon>
        <taxon>Unionida</taxon>
        <taxon>Unionoidea</taxon>
        <taxon>Unionidae</taxon>
        <taxon>Unioninae</taxon>
        <taxon>Sinanodonta</taxon>
    </lineage>
</organism>